<evidence type="ECO:0000256" key="5">
    <source>
        <dbReference type="ARBA" id="ARBA00022553"/>
    </source>
</evidence>
<dbReference type="InterPro" id="IPR004358">
    <property type="entry name" value="Sig_transdc_His_kin-like_C"/>
</dbReference>
<dbReference type="InterPro" id="IPR035909">
    <property type="entry name" value="CheB_C"/>
</dbReference>
<feature type="domain" description="PAS" evidence="19">
    <location>
        <begin position="678"/>
        <end position="748"/>
    </location>
</feature>
<dbReference type="GO" id="GO:0005524">
    <property type="term" value="F:ATP binding"/>
    <property type="evidence" value="ECO:0007669"/>
    <property type="project" value="UniProtKB-KW"/>
</dbReference>
<evidence type="ECO:0000256" key="4">
    <source>
        <dbReference type="ARBA" id="ARBA00022500"/>
    </source>
</evidence>
<dbReference type="InterPro" id="IPR000700">
    <property type="entry name" value="PAS-assoc_C"/>
</dbReference>
<evidence type="ECO:0000256" key="11">
    <source>
        <dbReference type="ARBA" id="ARBA00022989"/>
    </source>
</evidence>
<dbReference type="SUPFAM" id="SSF52172">
    <property type="entry name" value="CheY-like"/>
    <property type="match status" value="2"/>
</dbReference>
<evidence type="ECO:0000256" key="8">
    <source>
        <dbReference type="ARBA" id="ARBA00022741"/>
    </source>
</evidence>
<dbReference type="InterPro" id="IPR003594">
    <property type="entry name" value="HATPase_dom"/>
</dbReference>
<dbReference type="GO" id="GO:0016020">
    <property type="term" value="C:membrane"/>
    <property type="evidence" value="ECO:0007669"/>
    <property type="project" value="UniProtKB-SubCell"/>
</dbReference>
<dbReference type="SUPFAM" id="SSF55785">
    <property type="entry name" value="PYP-like sensor domain (PAS domain)"/>
    <property type="match status" value="4"/>
</dbReference>
<dbReference type="InterPro" id="IPR036097">
    <property type="entry name" value="HisK_dim/P_sf"/>
</dbReference>
<evidence type="ECO:0000256" key="16">
    <source>
        <dbReference type="SAM" id="MobiDB-lite"/>
    </source>
</evidence>
<evidence type="ECO:0000259" key="21">
    <source>
        <dbReference type="PROSITE" id="PS50122"/>
    </source>
</evidence>
<dbReference type="EMBL" id="CP018632">
    <property type="protein sequence ID" value="ASJ70870.1"/>
    <property type="molecule type" value="Genomic_DNA"/>
</dbReference>
<evidence type="ECO:0000256" key="12">
    <source>
        <dbReference type="ARBA" id="ARBA00023012"/>
    </source>
</evidence>
<dbReference type="Gene3D" id="3.40.50.180">
    <property type="entry name" value="Methylesterase CheB, C-terminal domain"/>
    <property type="match status" value="1"/>
</dbReference>
<dbReference type="EC" id="2.7.13.3" evidence="3"/>
<keyword evidence="10" id="KW-0067">ATP-binding</keyword>
<dbReference type="KEGG" id="gai:IMCC3135_03785"/>
<evidence type="ECO:0000256" key="15">
    <source>
        <dbReference type="PROSITE-ProRule" id="PRU00169"/>
    </source>
</evidence>
<dbReference type="NCBIfam" id="TIGR00229">
    <property type="entry name" value="sensory_box"/>
    <property type="match status" value="3"/>
</dbReference>
<dbReference type="SUPFAM" id="SSF47384">
    <property type="entry name" value="Homodimeric domain of signal transducing histidine kinase"/>
    <property type="match status" value="1"/>
</dbReference>
<accession>A0A2Z2NQ20</accession>
<dbReference type="Gene3D" id="1.10.287.130">
    <property type="match status" value="1"/>
</dbReference>
<keyword evidence="13" id="KW-0472">Membrane</keyword>
<evidence type="ECO:0000256" key="2">
    <source>
        <dbReference type="ARBA" id="ARBA00004370"/>
    </source>
</evidence>
<dbReference type="GO" id="GO:0005737">
    <property type="term" value="C:cytoplasm"/>
    <property type="evidence" value="ECO:0007669"/>
    <property type="project" value="InterPro"/>
</dbReference>
<comment type="subcellular location">
    <subcellularLocation>
        <location evidence="2">Membrane</location>
    </subcellularLocation>
</comment>
<evidence type="ECO:0000256" key="10">
    <source>
        <dbReference type="ARBA" id="ARBA00022840"/>
    </source>
</evidence>
<dbReference type="SUPFAM" id="SSF55874">
    <property type="entry name" value="ATPase domain of HSP90 chaperone/DNA topoisomerase II/histidine kinase"/>
    <property type="match status" value="1"/>
</dbReference>
<feature type="domain" description="PAC" evidence="20">
    <location>
        <begin position="356"/>
        <end position="408"/>
    </location>
</feature>
<sequence>MDLAFRTRPDHFSVEVPVRLLGSLIDTHSVGDRSDRALPGVNSFKLPRIEPVQRVRHQIPTASETDEVVISGSAGHLSANTVQNAAGPIIVAIAAPRNAQEGLCEFLQGLDCKEALLDDIIVIYLEKDRDEGQDKLADLSRSTSLSIIECNSGIKLQAGNLYLMPSDSSISIEQYVLSISKSGIPNADHGGHSRFVDEFFISLAQNHAPHAVGILLGAVGGDGIKGLLTLQNAGAWTLSHASQPKCWDSRAVVDDQEEYLLKPRVMGEKLASQLSHKKVNFQQSEEMLRKSLLAANMDAFHLDFSDRQMLRQGGLSRQLGVPESLENEEYLVRIHSGDRLERDRAIAFCTPDQSHYRNTYRFTKSDGQVCWLSEEGEIQFDHAGNKVALSGICRDVTGERHREEGLLAKAREAINQEERLRRVIDHQLGLVGIIDLDGTLLEVDNTSMSITGTSREQVIGKHFAETSFWSHDKATSQRIREAMQHAFEGEVVRFDVALASTNDRTLMIDFMLAPLYDEQGAVEFLIPSGVDISERKQAEQALLASENRLRVGVAVANLALAEIDYLSNTAHLTKEAAQLYGLDESVSCVNREQLYTFIHEDDRARVHALIDRQLASSDGDSIHCQHRLQFSDGSLRWVEVRMQFYFKNVHGSRQPYKSILAARDITEQKSADGRLLESENRFRNMIDDLPNLIWVHDVKGQLQTVNRTFREFFGAELTCANGQDWRELIHPDDVDEYTREFDVCVRERRVFRAQARVRNAEGQWRWLESVGLPRLSDTGEFLGFAGSSGDVTKQHEFENSLRKARRAAEVANESKSAFIANMSHEIRTPMSAVLGYTELLGMEEKDPEKLEFLSIIRRNGHFLLDIINDILDLSKVEAGKLDIDNTSFAVQDIVTDVLSMMKARASEKNLSFNVEYRTDIPATINSDPRRLQQILVNLIGNAVKFTEEGGVQLLVTYGQEDGSRLHFSVVDSGIGMSSEIQTRLFTPFSQGDDSVSRLFGGTGLGLAISQRLARLLGGEIVVDSETGRGSCFSFTIAVGDVSAQPLITVNSDYAVMVEEPAANDIKLDCCVLVVDDQRDVRVMVKRFLEKASATVCTAEDGIDALSLVRESMEAGSPLIDLVLLDMQMPRLDGYNTARQLRGMGFKAPIVALTADALQADMTICLTSGCDAYLSKPVNSRDLLTTIKHYTQQIEPAALEDQRRRVAASADKAGNGTGAIGSLPDERSGELAEGSTGLQVLIVDAVDVCRSLQRLLERKGIRADCAHDGKSALQRLCDLRPNVVILDINLPDMSGLELVKLMRAQLDSPDTRFIALSGHTGSENFQRSLAAGFDTHLEKPVDIKELLAAIRIGRVD</sequence>
<dbReference type="InterPro" id="IPR000014">
    <property type="entry name" value="PAS"/>
</dbReference>
<dbReference type="InterPro" id="IPR005467">
    <property type="entry name" value="His_kinase_dom"/>
</dbReference>
<dbReference type="CDD" id="cd16922">
    <property type="entry name" value="HATPase_EvgS-ArcB-TorS-like"/>
    <property type="match status" value="1"/>
</dbReference>
<dbReference type="InterPro" id="IPR013656">
    <property type="entry name" value="PAS_4"/>
</dbReference>
<keyword evidence="11" id="KW-1133">Transmembrane helix</keyword>
<dbReference type="InterPro" id="IPR003661">
    <property type="entry name" value="HisK_dim/P_dom"/>
</dbReference>
<feature type="modified residue" description="4-aspartylphosphate" evidence="15">
    <location>
        <position position="1286"/>
    </location>
</feature>
<evidence type="ECO:0000256" key="7">
    <source>
        <dbReference type="ARBA" id="ARBA00022692"/>
    </source>
</evidence>
<dbReference type="FunFam" id="3.30.450.20:FF:000099">
    <property type="entry name" value="Sensory box sensor histidine kinase"/>
    <property type="match status" value="1"/>
</dbReference>
<dbReference type="InterPro" id="IPR001610">
    <property type="entry name" value="PAC"/>
</dbReference>
<organism evidence="22 23">
    <name type="scientific">Granulosicoccus antarcticus IMCC3135</name>
    <dbReference type="NCBI Taxonomy" id="1192854"/>
    <lineage>
        <taxon>Bacteria</taxon>
        <taxon>Pseudomonadati</taxon>
        <taxon>Pseudomonadota</taxon>
        <taxon>Gammaproteobacteria</taxon>
        <taxon>Chromatiales</taxon>
        <taxon>Granulosicoccaceae</taxon>
        <taxon>Granulosicoccus</taxon>
    </lineage>
</organism>
<dbReference type="CDD" id="cd00082">
    <property type="entry name" value="HisKA"/>
    <property type="match status" value="1"/>
</dbReference>
<evidence type="ECO:0000259" key="18">
    <source>
        <dbReference type="PROSITE" id="PS50110"/>
    </source>
</evidence>
<dbReference type="Pfam" id="PF08447">
    <property type="entry name" value="PAS_3"/>
    <property type="match status" value="3"/>
</dbReference>
<keyword evidence="7" id="KW-0812">Transmembrane</keyword>
<feature type="domain" description="PAC" evidence="20">
    <location>
        <begin position="751"/>
        <end position="803"/>
    </location>
</feature>
<dbReference type="Pfam" id="PF00072">
    <property type="entry name" value="Response_reg"/>
    <property type="match status" value="2"/>
</dbReference>
<dbReference type="PROSITE" id="PS50113">
    <property type="entry name" value="PAC"/>
    <property type="match status" value="3"/>
</dbReference>
<feature type="domain" description="PAS" evidence="19">
    <location>
        <begin position="416"/>
        <end position="490"/>
    </location>
</feature>
<evidence type="ECO:0000259" key="20">
    <source>
        <dbReference type="PROSITE" id="PS50113"/>
    </source>
</evidence>
<dbReference type="SMART" id="SM00091">
    <property type="entry name" value="PAS"/>
    <property type="match status" value="3"/>
</dbReference>
<feature type="modified residue" description="4-aspartylphosphate" evidence="15">
    <location>
        <position position="1125"/>
    </location>
</feature>
<comment type="catalytic activity">
    <reaction evidence="1">
        <text>ATP + protein L-histidine = ADP + protein N-phospho-L-histidine.</text>
        <dbReference type="EC" id="2.7.13.3"/>
    </reaction>
</comment>
<feature type="domain" description="PAC" evidence="20">
    <location>
        <begin position="492"/>
        <end position="544"/>
    </location>
</feature>
<dbReference type="SMART" id="SM00086">
    <property type="entry name" value="PAC"/>
    <property type="match status" value="4"/>
</dbReference>
<keyword evidence="23" id="KW-1185">Reference proteome</keyword>
<dbReference type="FunFam" id="1.10.287.130:FF:000004">
    <property type="entry name" value="Ethylene receptor 1"/>
    <property type="match status" value="1"/>
</dbReference>
<dbReference type="InterPro" id="IPR013655">
    <property type="entry name" value="PAS_fold_3"/>
</dbReference>
<evidence type="ECO:0000256" key="9">
    <source>
        <dbReference type="ARBA" id="ARBA00022777"/>
    </source>
</evidence>
<dbReference type="FunFam" id="3.30.450.20:FF:000155">
    <property type="entry name" value="Sensor histidine kinase TodS"/>
    <property type="match status" value="1"/>
</dbReference>
<dbReference type="PROSITE" id="PS50110">
    <property type="entry name" value="RESPONSE_REGULATORY"/>
    <property type="match status" value="2"/>
</dbReference>
<keyword evidence="5 15" id="KW-0597">Phosphoprotein</keyword>
<evidence type="ECO:0000313" key="23">
    <source>
        <dbReference type="Proteomes" id="UP000250079"/>
    </source>
</evidence>
<dbReference type="SUPFAM" id="SSF52738">
    <property type="entry name" value="Methylesterase CheB, C-terminal domain"/>
    <property type="match status" value="1"/>
</dbReference>
<comment type="caution">
    <text evidence="14">Lacks conserved residue(s) required for the propagation of feature annotation.</text>
</comment>
<dbReference type="SMART" id="SM00448">
    <property type="entry name" value="REC"/>
    <property type="match status" value="2"/>
</dbReference>
<dbReference type="Pfam" id="PF00512">
    <property type="entry name" value="HisKA"/>
    <property type="match status" value="1"/>
</dbReference>
<keyword evidence="6 22" id="KW-0808">Transferase</keyword>
<keyword evidence="8" id="KW-0547">Nucleotide-binding</keyword>
<dbReference type="PROSITE" id="PS50109">
    <property type="entry name" value="HIS_KIN"/>
    <property type="match status" value="1"/>
</dbReference>
<dbReference type="CDD" id="cd17546">
    <property type="entry name" value="REC_hyHK_CKI1_RcsC-like"/>
    <property type="match status" value="1"/>
</dbReference>
<dbReference type="OrthoDB" id="5555106at2"/>
<dbReference type="PROSITE" id="PS50122">
    <property type="entry name" value="CHEB"/>
    <property type="match status" value="1"/>
</dbReference>
<feature type="domain" description="Response regulatory" evidence="18">
    <location>
        <begin position="1070"/>
        <end position="1190"/>
    </location>
</feature>
<dbReference type="InterPro" id="IPR036890">
    <property type="entry name" value="HATPase_C_sf"/>
</dbReference>
<evidence type="ECO:0000259" key="19">
    <source>
        <dbReference type="PROSITE" id="PS50112"/>
    </source>
</evidence>
<dbReference type="Gene3D" id="3.30.450.20">
    <property type="entry name" value="PAS domain"/>
    <property type="match status" value="4"/>
</dbReference>
<dbReference type="GO" id="GO:0000156">
    <property type="term" value="F:phosphorelay response regulator activity"/>
    <property type="evidence" value="ECO:0007669"/>
    <property type="project" value="InterPro"/>
</dbReference>
<dbReference type="PANTHER" id="PTHR45339:SF1">
    <property type="entry name" value="HYBRID SIGNAL TRANSDUCTION HISTIDINE KINASE J"/>
    <property type="match status" value="1"/>
</dbReference>
<evidence type="ECO:0000256" key="3">
    <source>
        <dbReference type="ARBA" id="ARBA00012438"/>
    </source>
</evidence>
<dbReference type="GO" id="GO:0006935">
    <property type="term" value="P:chemotaxis"/>
    <property type="evidence" value="ECO:0007669"/>
    <property type="project" value="UniProtKB-KW"/>
</dbReference>
<feature type="domain" description="CheB-type methylesterase" evidence="21">
    <location>
        <begin position="139"/>
        <end position="240"/>
    </location>
</feature>
<feature type="domain" description="Histidine kinase" evidence="17">
    <location>
        <begin position="821"/>
        <end position="1040"/>
    </location>
</feature>
<keyword evidence="12" id="KW-0902">Two-component regulatory system</keyword>
<gene>
    <name evidence="22" type="primary">arcB_2</name>
    <name evidence="22" type="ORF">IMCC3135_03785</name>
</gene>
<keyword evidence="4" id="KW-0145">Chemotaxis</keyword>
<evidence type="ECO:0000256" key="1">
    <source>
        <dbReference type="ARBA" id="ARBA00000085"/>
    </source>
</evidence>
<feature type="region of interest" description="Disordered" evidence="16">
    <location>
        <begin position="1204"/>
        <end position="1227"/>
    </location>
</feature>
<dbReference type="InterPro" id="IPR035965">
    <property type="entry name" value="PAS-like_dom_sf"/>
</dbReference>
<dbReference type="Proteomes" id="UP000250079">
    <property type="component" value="Chromosome"/>
</dbReference>
<reference evidence="22 23" key="1">
    <citation type="submission" date="2016-12" db="EMBL/GenBank/DDBJ databases">
        <authorList>
            <person name="Song W.-J."/>
            <person name="Kurnit D.M."/>
        </authorList>
    </citation>
    <scope>NUCLEOTIDE SEQUENCE [LARGE SCALE GENOMIC DNA]</scope>
    <source>
        <strain evidence="22 23">IMCC3135</strain>
    </source>
</reference>
<dbReference type="FunFam" id="3.30.565.10:FF:000010">
    <property type="entry name" value="Sensor histidine kinase RcsC"/>
    <property type="match status" value="1"/>
</dbReference>
<evidence type="ECO:0000256" key="6">
    <source>
        <dbReference type="ARBA" id="ARBA00022679"/>
    </source>
</evidence>
<dbReference type="SMART" id="SM00387">
    <property type="entry name" value="HATPase_c"/>
    <property type="match status" value="1"/>
</dbReference>
<name>A0A2Z2NQ20_9GAMM</name>
<evidence type="ECO:0000256" key="14">
    <source>
        <dbReference type="PROSITE-ProRule" id="PRU00050"/>
    </source>
</evidence>
<dbReference type="GO" id="GO:0008984">
    <property type="term" value="F:protein-glutamate methylesterase activity"/>
    <property type="evidence" value="ECO:0007669"/>
    <property type="project" value="InterPro"/>
</dbReference>
<dbReference type="Pfam" id="PF02518">
    <property type="entry name" value="HATPase_c"/>
    <property type="match status" value="1"/>
</dbReference>
<dbReference type="SMART" id="SM00388">
    <property type="entry name" value="HisKA"/>
    <property type="match status" value="1"/>
</dbReference>
<dbReference type="InterPro" id="IPR001789">
    <property type="entry name" value="Sig_transdc_resp-reg_receiver"/>
</dbReference>
<evidence type="ECO:0000256" key="13">
    <source>
        <dbReference type="ARBA" id="ARBA00023136"/>
    </source>
</evidence>
<dbReference type="GO" id="GO:0000155">
    <property type="term" value="F:phosphorelay sensor kinase activity"/>
    <property type="evidence" value="ECO:0007669"/>
    <property type="project" value="InterPro"/>
</dbReference>
<dbReference type="Pfam" id="PF08448">
    <property type="entry name" value="PAS_4"/>
    <property type="match status" value="1"/>
</dbReference>
<keyword evidence="9" id="KW-0418">Kinase</keyword>
<dbReference type="CDD" id="cd00130">
    <property type="entry name" value="PAS"/>
    <property type="match status" value="2"/>
</dbReference>
<feature type="domain" description="Response regulatory" evidence="18">
    <location>
        <begin position="1237"/>
        <end position="1353"/>
    </location>
</feature>
<dbReference type="Gene3D" id="3.30.565.10">
    <property type="entry name" value="Histidine kinase-like ATPase, C-terminal domain"/>
    <property type="match status" value="1"/>
</dbReference>
<dbReference type="Gene3D" id="3.40.50.2300">
    <property type="match status" value="2"/>
</dbReference>
<dbReference type="PRINTS" id="PR00344">
    <property type="entry name" value="BCTRLSENSOR"/>
</dbReference>
<protein>
    <recommendedName>
        <fullName evidence="3">histidine kinase</fullName>
        <ecNumber evidence="3">2.7.13.3</ecNumber>
    </recommendedName>
</protein>
<dbReference type="InterPro" id="IPR000673">
    <property type="entry name" value="Sig_transdc_resp-reg_Me-estase"/>
</dbReference>
<dbReference type="PROSITE" id="PS50112">
    <property type="entry name" value="PAS"/>
    <property type="match status" value="2"/>
</dbReference>
<evidence type="ECO:0000313" key="22">
    <source>
        <dbReference type="EMBL" id="ASJ70870.1"/>
    </source>
</evidence>
<dbReference type="PANTHER" id="PTHR45339">
    <property type="entry name" value="HYBRID SIGNAL TRANSDUCTION HISTIDINE KINASE J"/>
    <property type="match status" value="1"/>
</dbReference>
<proteinExistence type="predicted"/>
<dbReference type="InterPro" id="IPR011006">
    <property type="entry name" value="CheY-like_superfamily"/>
</dbReference>
<dbReference type="Pfam" id="PF01339">
    <property type="entry name" value="CheB_methylest"/>
    <property type="match status" value="1"/>
</dbReference>
<evidence type="ECO:0000259" key="17">
    <source>
        <dbReference type="PROSITE" id="PS50109"/>
    </source>
</evidence>